<evidence type="ECO:0000259" key="3">
    <source>
        <dbReference type="PROSITE" id="PS50835"/>
    </source>
</evidence>
<dbReference type="PANTHER" id="PTHR21261">
    <property type="entry name" value="BEAT PROTEIN"/>
    <property type="match status" value="1"/>
</dbReference>
<keyword evidence="2" id="KW-0732">Signal</keyword>
<dbReference type="AlphaFoldDB" id="A0A0P4WB80"/>
<dbReference type="InterPro" id="IPR007110">
    <property type="entry name" value="Ig-like_dom"/>
</dbReference>
<dbReference type="InterPro" id="IPR013162">
    <property type="entry name" value="CD80_C2-set"/>
</dbReference>
<dbReference type="InterPro" id="IPR013783">
    <property type="entry name" value="Ig-like_fold"/>
</dbReference>
<dbReference type="Pfam" id="PF08205">
    <property type="entry name" value="C2-set_2"/>
    <property type="match status" value="1"/>
</dbReference>
<dbReference type="PANTHER" id="PTHR21261:SF15">
    <property type="entry name" value="BEATEN PATH IIIA, ISOFORM D-RELATED"/>
    <property type="match status" value="1"/>
</dbReference>
<evidence type="ECO:0000313" key="4">
    <source>
        <dbReference type="EMBL" id="JAI65766.1"/>
    </source>
</evidence>
<keyword evidence="1" id="KW-1015">Disulfide bond</keyword>
<dbReference type="EMBL" id="GDRN01056911">
    <property type="protein sequence ID" value="JAI65766.1"/>
    <property type="molecule type" value="Transcribed_RNA"/>
</dbReference>
<accession>A0A0P4WB80</accession>
<evidence type="ECO:0000256" key="2">
    <source>
        <dbReference type="SAM" id="SignalP"/>
    </source>
</evidence>
<dbReference type="PROSITE" id="PS50835">
    <property type="entry name" value="IG_LIKE"/>
    <property type="match status" value="1"/>
</dbReference>
<proteinExistence type="predicted"/>
<dbReference type="InterPro" id="IPR036179">
    <property type="entry name" value="Ig-like_dom_sf"/>
</dbReference>
<name>A0A0P4WB80_SCYOL</name>
<feature type="chain" id="PRO_5006070372" description="Ig-like domain-containing protein" evidence="2">
    <location>
        <begin position="33"/>
        <end position="299"/>
    </location>
</feature>
<dbReference type="Gene3D" id="2.60.40.10">
    <property type="entry name" value="Immunoglobulins"/>
    <property type="match status" value="2"/>
</dbReference>
<protein>
    <recommendedName>
        <fullName evidence="3">Ig-like domain-containing protein</fullName>
    </recommendedName>
</protein>
<dbReference type="FunFam" id="2.60.40.10:FF:000437">
    <property type="entry name" value="Beat-IIIc, isoform A"/>
    <property type="match status" value="1"/>
</dbReference>
<feature type="domain" description="Ig-like" evidence="3">
    <location>
        <begin position="47"/>
        <end position="138"/>
    </location>
</feature>
<sequence>MRLFFYLTSPERSPLLLLLLSALLGCSGDVEALKLESITVPAHQVTGKPVELDCNYDLEGDPLYSVTWYRGQDEFYRYTPGDRNPVDIFELPGVAVDTSLSDQKKVTLRPVSLLSSGKYRCEVSADAPSFHTESRSAEMLVVDLPDRVPTITGGRSRYHVGDEVHVNCTSLRSRPAASLMWYINDNQAATENLVEYTPMNDSDGLETSRLGLRFVVGPRHFPSGELRLRCTATIAAVYWQSSEESAEGQLQQTGSVLESKGIYAGGSSSSRHSWASCLPVFLALTLLLLTNLCSQASLH</sequence>
<dbReference type="SUPFAM" id="SSF48726">
    <property type="entry name" value="Immunoglobulin"/>
    <property type="match status" value="1"/>
</dbReference>
<evidence type="ECO:0000256" key="1">
    <source>
        <dbReference type="ARBA" id="ARBA00023157"/>
    </source>
</evidence>
<reference evidence="4" key="1">
    <citation type="submission" date="2015-09" db="EMBL/GenBank/DDBJ databases">
        <title>Scylla olivacea transcriptome.</title>
        <authorList>
            <person name="Ikhwanuddin M."/>
        </authorList>
    </citation>
    <scope>NUCLEOTIDE SEQUENCE</scope>
</reference>
<dbReference type="PROSITE" id="PS51257">
    <property type="entry name" value="PROKAR_LIPOPROTEIN"/>
    <property type="match status" value="1"/>
</dbReference>
<feature type="signal peptide" evidence="2">
    <location>
        <begin position="1"/>
        <end position="32"/>
    </location>
</feature>
<organism evidence="4">
    <name type="scientific">Scylla olivacea</name>
    <name type="common">Orange mud crab</name>
    <name type="synonym">Cancer olivacea</name>
    <dbReference type="NCBI Taxonomy" id="85551"/>
    <lineage>
        <taxon>Eukaryota</taxon>
        <taxon>Metazoa</taxon>
        <taxon>Ecdysozoa</taxon>
        <taxon>Arthropoda</taxon>
        <taxon>Crustacea</taxon>
        <taxon>Multicrustacea</taxon>
        <taxon>Malacostraca</taxon>
        <taxon>Eumalacostraca</taxon>
        <taxon>Eucarida</taxon>
        <taxon>Decapoda</taxon>
        <taxon>Pleocyemata</taxon>
        <taxon>Brachyura</taxon>
        <taxon>Eubrachyura</taxon>
        <taxon>Portunoidea</taxon>
        <taxon>Portunidae</taxon>
        <taxon>Portuninae</taxon>
        <taxon>Scylla</taxon>
    </lineage>
</organism>